<proteinExistence type="predicted"/>
<accession>A0A1C6SMA6</accession>
<name>A0A1C6SMA6_9ACTN</name>
<gene>
    <name evidence="1" type="ORF">GA0074694_5756</name>
</gene>
<organism evidence="1 2">
    <name type="scientific">Micromonospora inyonensis</name>
    <dbReference type="NCBI Taxonomy" id="47866"/>
    <lineage>
        <taxon>Bacteria</taxon>
        <taxon>Bacillati</taxon>
        <taxon>Actinomycetota</taxon>
        <taxon>Actinomycetes</taxon>
        <taxon>Micromonosporales</taxon>
        <taxon>Micromonosporaceae</taxon>
        <taxon>Micromonospora</taxon>
    </lineage>
</organism>
<protein>
    <submittedName>
        <fullName evidence="1">Uncharacterized protein</fullName>
    </submittedName>
</protein>
<evidence type="ECO:0000313" key="2">
    <source>
        <dbReference type="Proteomes" id="UP000198906"/>
    </source>
</evidence>
<dbReference type="EMBL" id="FMHU01000002">
    <property type="protein sequence ID" value="SCL30654.1"/>
    <property type="molecule type" value="Genomic_DNA"/>
</dbReference>
<sequence length="42" mass="4741">MRVFRMTNRWVSNAPLGDVRDIEALGAWLVERGIDPDQLTAA</sequence>
<dbReference type="AlphaFoldDB" id="A0A1C6SMA6"/>
<dbReference type="Proteomes" id="UP000198906">
    <property type="component" value="Unassembled WGS sequence"/>
</dbReference>
<reference evidence="2" key="1">
    <citation type="submission" date="2016-06" db="EMBL/GenBank/DDBJ databases">
        <authorList>
            <person name="Varghese N."/>
        </authorList>
    </citation>
    <scope>NUCLEOTIDE SEQUENCE [LARGE SCALE GENOMIC DNA]</scope>
    <source>
        <strain evidence="2">DSM 46123</strain>
    </source>
</reference>
<keyword evidence="2" id="KW-1185">Reference proteome</keyword>
<evidence type="ECO:0000313" key="1">
    <source>
        <dbReference type="EMBL" id="SCL30654.1"/>
    </source>
</evidence>
<dbReference type="STRING" id="47866.GA0074694_5756"/>